<dbReference type="InterPro" id="IPR051395">
    <property type="entry name" value="Cytochrome_c_Peroxidase/MauG"/>
</dbReference>
<sequence length="459" mass="49537">MRCFSDTWLGPRAVVALAVAAVIACVGGGWSVVAARRPVDTTPADAAIRQWVRYPSIADHLSPQAELGKRLFFDTTLSASKRMSCASCHSLAHAYGPPNGRAVQLGGLHLDRPGTRAVPSLRYLDHTPLFSLDAFTPGSEDAEYEGPRGGFTRDGRAASRQQQAAIPLLDRNEMANADPQTVVAAVRDGPHAAMFRQVFGADVFAHPAQAFADVGAALAAFQREDPSFHPYTSKFDAVMSGHARFTAQELRGYALFNNPRKGNCASCHIDVPGPGGRPAPFTDFAYAALGVPRNPAIPANRDPHHVDLGLCGPYRRDLRGQARYCGMFKTPTLRNVATRRVFFHNGVFHSLRDVVAFYVQRDTDPRRWYPVVHGKAVAYDDLPPRDRGNVDHADAPMDRRPRDPPALDAQEIAEVLAFLRTLDDGYSANAGGPALRADATMAGGASGSRHGAAGVDSPR</sequence>
<accession>A0ABT1F6F4</accession>
<evidence type="ECO:0000256" key="3">
    <source>
        <dbReference type="ARBA" id="ARBA00022723"/>
    </source>
</evidence>
<comment type="subcellular location">
    <subcellularLocation>
        <location evidence="1">Cell envelope</location>
    </subcellularLocation>
</comment>
<dbReference type="Gene3D" id="1.10.760.10">
    <property type="entry name" value="Cytochrome c-like domain"/>
    <property type="match status" value="2"/>
</dbReference>
<dbReference type="PANTHER" id="PTHR30600">
    <property type="entry name" value="CYTOCHROME C PEROXIDASE-RELATED"/>
    <property type="match status" value="1"/>
</dbReference>
<dbReference type="PANTHER" id="PTHR30600:SF10">
    <property type="entry name" value="BLL6722 PROTEIN"/>
    <property type="match status" value="1"/>
</dbReference>
<reference evidence="10 11" key="1">
    <citation type="submission" date="2022-06" db="EMBL/GenBank/DDBJ databases">
        <title>Dyella sp. Sa strain:Sa Genome sequencing.</title>
        <authorList>
            <person name="Park S."/>
        </authorList>
    </citation>
    <scope>NUCLEOTIDE SEQUENCE [LARGE SCALE GENOMIC DNA]</scope>
    <source>
        <strain evidence="10 11">Sa</strain>
    </source>
</reference>
<keyword evidence="6 7" id="KW-0408">Iron</keyword>
<organism evidence="10 11">
    <name type="scientific">Dyella lutea</name>
    <dbReference type="NCBI Taxonomy" id="2950441"/>
    <lineage>
        <taxon>Bacteria</taxon>
        <taxon>Pseudomonadati</taxon>
        <taxon>Pseudomonadota</taxon>
        <taxon>Gammaproteobacteria</taxon>
        <taxon>Lysobacterales</taxon>
        <taxon>Rhodanobacteraceae</taxon>
        <taxon>Dyella</taxon>
    </lineage>
</organism>
<evidence type="ECO:0000313" key="11">
    <source>
        <dbReference type="Proteomes" id="UP001204615"/>
    </source>
</evidence>
<dbReference type="PROSITE" id="PS51007">
    <property type="entry name" value="CYTC"/>
    <property type="match status" value="2"/>
</dbReference>
<feature type="region of interest" description="Disordered" evidence="8">
    <location>
        <begin position="440"/>
        <end position="459"/>
    </location>
</feature>
<dbReference type="GO" id="GO:0004601">
    <property type="term" value="F:peroxidase activity"/>
    <property type="evidence" value="ECO:0007669"/>
    <property type="project" value="UniProtKB-KW"/>
</dbReference>
<comment type="caution">
    <text evidence="10">The sequence shown here is derived from an EMBL/GenBank/DDBJ whole genome shotgun (WGS) entry which is preliminary data.</text>
</comment>
<evidence type="ECO:0000313" key="10">
    <source>
        <dbReference type="EMBL" id="MCP1372974.1"/>
    </source>
</evidence>
<feature type="region of interest" description="Disordered" evidence="8">
    <location>
        <begin position="380"/>
        <end position="406"/>
    </location>
</feature>
<evidence type="ECO:0000256" key="1">
    <source>
        <dbReference type="ARBA" id="ARBA00004196"/>
    </source>
</evidence>
<dbReference type="Pfam" id="PF03150">
    <property type="entry name" value="CCP_MauG"/>
    <property type="match status" value="1"/>
</dbReference>
<gene>
    <name evidence="10" type="ORF">NC595_02755</name>
</gene>
<feature type="compositionally biased region" description="Basic and acidic residues" evidence="8">
    <location>
        <begin position="382"/>
        <end position="405"/>
    </location>
</feature>
<evidence type="ECO:0000256" key="2">
    <source>
        <dbReference type="ARBA" id="ARBA00022617"/>
    </source>
</evidence>
<dbReference type="Proteomes" id="UP001204615">
    <property type="component" value="Unassembled WGS sequence"/>
</dbReference>
<keyword evidence="4" id="KW-0732">Signal</keyword>
<evidence type="ECO:0000256" key="4">
    <source>
        <dbReference type="ARBA" id="ARBA00022729"/>
    </source>
</evidence>
<dbReference type="RefSeq" id="WP_253564746.1">
    <property type="nucleotide sequence ID" value="NZ_JAMZEK010000001.1"/>
</dbReference>
<proteinExistence type="predicted"/>
<feature type="domain" description="Cytochrome c" evidence="9">
    <location>
        <begin position="247"/>
        <end position="423"/>
    </location>
</feature>
<name>A0ABT1F6F4_9GAMM</name>
<dbReference type="InterPro" id="IPR036909">
    <property type="entry name" value="Cyt_c-like_dom_sf"/>
</dbReference>
<feature type="compositionally biased region" description="Low complexity" evidence="8">
    <location>
        <begin position="447"/>
        <end position="459"/>
    </location>
</feature>
<dbReference type="InterPro" id="IPR004852">
    <property type="entry name" value="Di-haem_cyt_c_peroxidsae"/>
</dbReference>
<keyword evidence="3 7" id="KW-0479">Metal-binding</keyword>
<protein>
    <submittedName>
        <fullName evidence="10">Cytochrome-c peroxidase</fullName>
    </submittedName>
</protein>
<keyword evidence="10" id="KW-0575">Peroxidase</keyword>
<keyword evidence="2 7" id="KW-0349">Heme</keyword>
<keyword evidence="11" id="KW-1185">Reference proteome</keyword>
<evidence type="ECO:0000256" key="8">
    <source>
        <dbReference type="SAM" id="MobiDB-lite"/>
    </source>
</evidence>
<dbReference type="SUPFAM" id="SSF46626">
    <property type="entry name" value="Cytochrome c"/>
    <property type="match status" value="2"/>
</dbReference>
<evidence type="ECO:0000256" key="7">
    <source>
        <dbReference type="PROSITE-ProRule" id="PRU00433"/>
    </source>
</evidence>
<evidence type="ECO:0000256" key="5">
    <source>
        <dbReference type="ARBA" id="ARBA00023002"/>
    </source>
</evidence>
<dbReference type="PROSITE" id="PS51257">
    <property type="entry name" value="PROKAR_LIPOPROTEIN"/>
    <property type="match status" value="1"/>
</dbReference>
<feature type="domain" description="Cytochrome c" evidence="9">
    <location>
        <begin position="63"/>
        <end position="173"/>
    </location>
</feature>
<evidence type="ECO:0000256" key="6">
    <source>
        <dbReference type="ARBA" id="ARBA00023004"/>
    </source>
</evidence>
<keyword evidence="5" id="KW-0560">Oxidoreductase</keyword>
<dbReference type="InterPro" id="IPR009056">
    <property type="entry name" value="Cyt_c-like_dom"/>
</dbReference>
<evidence type="ECO:0000259" key="9">
    <source>
        <dbReference type="PROSITE" id="PS51007"/>
    </source>
</evidence>
<dbReference type="EMBL" id="JAMZEK010000001">
    <property type="protein sequence ID" value="MCP1372974.1"/>
    <property type="molecule type" value="Genomic_DNA"/>
</dbReference>